<proteinExistence type="predicted"/>
<name>A0ABX3GQ66_9BACL</name>
<evidence type="ECO:0000313" key="2">
    <source>
        <dbReference type="Proteomes" id="UP000187158"/>
    </source>
</evidence>
<sequence length="63" mass="7489">MNEKKDALRFHREEIIFWLDTVKTAQYLEDPKTEQFAKEQRRQHTEAVNSLWASPAEQLAVCI</sequence>
<keyword evidence="2" id="KW-1185">Reference proteome</keyword>
<accession>A0ABX3GQ66</accession>
<evidence type="ECO:0000313" key="1">
    <source>
        <dbReference type="EMBL" id="OMD34638.1"/>
    </source>
</evidence>
<dbReference type="Proteomes" id="UP000187158">
    <property type="component" value="Unassembled WGS sequence"/>
</dbReference>
<dbReference type="EMBL" id="MPVP01000050">
    <property type="protein sequence ID" value="OMD34638.1"/>
    <property type="molecule type" value="Genomic_DNA"/>
</dbReference>
<comment type="caution">
    <text evidence="1">The sequence shown here is derived from an EMBL/GenBank/DDBJ whole genome shotgun (WGS) entry which is preliminary data.</text>
</comment>
<dbReference type="RefSeq" id="WP_076218647.1">
    <property type="nucleotide sequence ID" value="NZ_MPVP01000050.1"/>
</dbReference>
<gene>
    <name evidence="1" type="ORF">BSO21_10755</name>
</gene>
<protein>
    <submittedName>
        <fullName evidence="1">Uncharacterized protein</fullName>
    </submittedName>
</protein>
<organism evidence="1 2">
    <name type="scientific">Paenibacillus odorifer</name>
    <dbReference type="NCBI Taxonomy" id="189426"/>
    <lineage>
        <taxon>Bacteria</taxon>
        <taxon>Bacillati</taxon>
        <taxon>Bacillota</taxon>
        <taxon>Bacilli</taxon>
        <taxon>Bacillales</taxon>
        <taxon>Paenibacillaceae</taxon>
        <taxon>Paenibacillus</taxon>
    </lineage>
</organism>
<reference evidence="1 2" key="1">
    <citation type="submission" date="2016-11" db="EMBL/GenBank/DDBJ databases">
        <title>Paenibacillus species isolates.</title>
        <authorList>
            <person name="Beno S.M."/>
        </authorList>
    </citation>
    <scope>NUCLEOTIDE SEQUENCE [LARGE SCALE GENOMIC DNA]</scope>
    <source>
        <strain evidence="1 2">FSL H7-0433</strain>
    </source>
</reference>